<reference evidence="1 2" key="1">
    <citation type="submission" date="2018-09" db="EMBL/GenBank/DDBJ databases">
        <title>The draft genome of Acinetobacter spp. strains.</title>
        <authorList>
            <person name="Qin J."/>
            <person name="Feng Y."/>
            <person name="Zong Z."/>
        </authorList>
    </citation>
    <scope>NUCLEOTIDE SEQUENCE [LARGE SCALE GENOMIC DNA]</scope>
    <source>
        <strain evidence="1 2">WCHAc060012</strain>
    </source>
</reference>
<evidence type="ECO:0000313" key="2">
    <source>
        <dbReference type="Proteomes" id="UP000282388"/>
    </source>
</evidence>
<sequence length="114" mass="13530">MEIKQLEPAEIIRSEMGTWTHSEYAKYLAEKCNDAEWIDQKDWDELKRYFNIDTVTFWMEGHVNTDDWETMMDAGDISKWNPIAPNGFFLIDIHFSEDDAYALFARNKREVEVA</sequence>
<comment type="caution">
    <text evidence="1">The sequence shown here is derived from an EMBL/GenBank/DDBJ whole genome shotgun (WGS) entry which is preliminary data.</text>
</comment>
<proteinExistence type="predicted"/>
<dbReference type="EMBL" id="RAXV01000015">
    <property type="protein sequence ID" value="RKG31463.1"/>
    <property type="molecule type" value="Genomic_DNA"/>
</dbReference>
<gene>
    <name evidence="1" type="ORF">D7V32_08340</name>
</gene>
<keyword evidence="2" id="KW-1185">Reference proteome</keyword>
<dbReference type="OrthoDB" id="6684064at2"/>
<name>A0A3A8ESR2_9GAMM</name>
<dbReference type="Proteomes" id="UP000282388">
    <property type="component" value="Unassembled WGS sequence"/>
</dbReference>
<organism evidence="1 2">
    <name type="scientific">Acinetobacter tianfuensis</name>
    <dbReference type="NCBI Taxonomy" id="2419603"/>
    <lineage>
        <taxon>Bacteria</taxon>
        <taxon>Pseudomonadati</taxon>
        <taxon>Pseudomonadota</taxon>
        <taxon>Gammaproteobacteria</taxon>
        <taxon>Moraxellales</taxon>
        <taxon>Moraxellaceae</taxon>
        <taxon>Acinetobacter</taxon>
    </lineage>
</organism>
<evidence type="ECO:0000313" key="1">
    <source>
        <dbReference type="EMBL" id="RKG31463.1"/>
    </source>
</evidence>
<accession>A0A3A8ESR2</accession>
<dbReference type="RefSeq" id="WP_120402429.1">
    <property type="nucleotide sequence ID" value="NZ_RAXV01000015.1"/>
</dbReference>
<protein>
    <submittedName>
        <fullName evidence="1">Uncharacterized protein</fullName>
    </submittedName>
</protein>
<dbReference type="AlphaFoldDB" id="A0A3A8ESR2"/>